<dbReference type="PANTHER" id="PTHR43583:SF1">
    <property type="entry name" value="2-IMINOACETATE SYNTHASE"/>
    <property type="match status" value="1"/>
</dbReference>
<dbReference type="InterPro" id="IPR058240">
    <property type="entry name" value="rSAM_sf"/>
</dbReference>
<dbReference type="InterPro" id="IPR010722">
    <property type="entry name" value="BATS_dom"/>
</dbReference>
<keyword evidence="2" id="KW-0004">4Fe-4S</keyword>
<dbReference type="Gene3D" id="3.20.20.70">
    <property type="entry name" value="Aldolase class I"/>
    <property type="match status" value="1"/>
</dbReference>
<dbReference type="GO" id="GO:0003824">
    <property type="term" value="F:catalytic activity"/>
    <property type="evidence" value="ECO:0007669"/>
    <property type="project" value="InterPro"/>
</dbReference>
<dbReference type="SFLD" id="SFLDG01060">
    <property type="entry name" value="BATS_domain_containing"/>
    <property type="match status" value="1"/>
</dbReference>
<dbReference type="RefSeq" id="WP_015065904.1">
    <property type="nucleotide sequence ID" value="NZ_CAXGIV010000006.1"/>
</dbReference>
<evidence type="ECO:0000259" key="7">
    <source>
        <dbReference type="PROSITE" id="PS51918"/>
    </source>
</evidence>
<gene>
    <name evidence="8" type="primary">thiH</name>
    <name evidence="8" type="ORF">AV942_00645</name>
</gene>
<dbReference type="GO" id="GO:0051539">
    <property type="term" value="F:4 iron, 4 sulfur cluster binding"/>
    <property type="evidence" value="ECO:0007669"/>
    <property type="project" value="UniProtKB-KW"/>
</dbReference>
<comment type="cofactor">
    <cofactor evidence="1">
        <name>[4Fe-4S] cluster</name>
        <dbReference type="ChEBI" id="CHEBI:49883"/>
    </cofactor>
</comment>
<dbReference type="CDD" id="cd01335">
    <property type="entry name" value="Radical_SAM"/>
    <property type="match status" value="1"/>
</dbReference>
<protein>
    <submittedName>
        <fullName evidence="8">Thiamine biosynthesis protein ThiH</fullName>
    </submittedName>
</protein>
<keyword evidence="6" id="KW-0411">Iron-sulfur</keyword>
<dbReference type="SFLD" id="SFLDS00029">
    <property type="entry name" value="Radical_SAM"/>
    <property type="match status" value="1"/>
</dbReference>
<dbReference type="SFLD" id="SFLDF00301">
    <property type="entry name" value="2-iminoacetate_synthase_(ThiH)"/>
    <property type="match status" value="1"/>
</dbReference>
<dbReference type="Pfam" id="PF04055">
    <property type="entry name" value="Radical_SAM"/>
    <property type="match status" value="1"/>
</dbReference>
<evidence type="ECO:0000313" key="8">
    <source>
        <dbReference type="EMBL" id="AMJ76921.1"/>
    </source>
</evidence>
<dbReference type="SUPFAM" id="SSF102114">
    <property type="entry name" value="Radical SAM enzymes"/>
    <property type="match status" value="1"/>
</dbReference>
<proteinExistence type="predicted"/>
<accession>A0AAC8XGZ7</accession>
<dbReference type="NCBIfam" id="TIGR02351">
    <property type="entry name" value="thiH"/>
    <property type="match status" value="1"/>
</dbReference>
<evidence type="ECO:0000256" key="4">
    <source>
        <dbReference type="ARBA" id="ARBA00022723"/>
    </source>
</evidence>
<dbReference type="GO" id="GO:0005506">
    <property type="term" value="F:iron ion binding"/>
    <property type="evidence" value="ECO:0007669"/>
    <property type="project" value="InterPro"/>
</dbReference>
<reference evidence="8 9" key="1">
    <citation type="submission" date="2015-12" db="EMBL/GenBank/DDBJ databases">
        <title>Intraspecies pangenome expansion in the marine bacterium Alteromonas.</title>
        <authorList>
            <person name="Lopez-Perez M."/>
            <person name="Rodriguez-Valera F."/>
        </authorList>
    </citation>
    <scope>NUCLEOTIDE SEQUENCE [LARGE SCALE GENOMIC DNA]</scope>
    <source>
        <strain evidence="8 9">UM8</strain>
    </source>
</reference>
<evidence type="ECO:0000256" key="5">
    <source>
        <dbReference type="ARBA" id="ARBA00023004"/>
    </source>
</evidence>
<dbReference type="AlphaFoldDB" id="A0AAC8XGZ7"/>
<dbReference type="PROSITE" id="PS51918">
    <property type="entry name" value="RADICAL_SAM"/>
    <property type="match status" value="1"/>
</dbReference>
<evidence type="ECO:0000313" key="9">
    <source>
        <dbReference type="Proteomes" id="UP000061468"/>
    </source>
</evidence>
<dbReference type="InterPro" id="IPR007197">
    <property type="entry name" value="rSAM"/>
</dbReference>
<dbReference type="EMBL" id="CP013928">
    <property type="protein sequence ID" value="AMJ76921.1"/>
    <property type="molecule type" value="Genomic_DNA"/>
</dbReference>
<feature type="domain" description="Radical SAM core" evidence="7">
    <location>
        <begin position="70"/>
        <end position="311"/>
    </location>
</feature>
<dbReference type="GO" id="GO:0009228">
    <property type="term" value="P:thiamine biosynthetic process"/>
    <property type="evidence" value="ECO:0007669"/>
    <property type="project" value="InterPro"/>
</dbReference>
<evidence type="ECO:0000256" key="3">
    <source>
        <dbReference type="ARBA" id="ARBA00022691"/>
    </source>
</evidence>
<name>A0AAC8XGZ7_9ALTE</name>
<keyword evidence="3" id="KW-0949">S-adenosyl-L-methionine</keyword>
<dbReference type="SFLD" id="SFLDG01081">
    <property type="entry name" value="cleavage_of_the_Ca-Cb_bond_in"/>
    <property type="match status" value="1"/>
</dbReference>
<sequence length="378" mass="42110">MKVAQALMQQDLAHLAMSINSKTASDVERALNASTLSIDDFMALSSPAGAPYLEAMASRAQALTRHRFGNTMQLFVPLYLSNLCANECTYCGFTMSNKIKRKTLSISEVLTEIEAIKDMGFSQVLLVTGEHETKVGMDYFEQTLSAIRDKVSYLMMEVQPLKREQYETLKQKGLDAVLVYQETYSPQQYATYHTRGKKQDFLWRLETSDRLGQAGVDKIGIGALLGLGDWRVDSAMTALHGKLIQQHYWQSRVSIAFPRLRSCEGNNTGGNALTNSKLPNERDLLQLICAHRLFNPQAELSMSTRESAAFRDGVMPLGITSMSAASQTQPGGYSEPSQALNQFDIDDNRSVPEVVNAISARGLEPVWKDWMPFRLSPT</sequence>
<evidence type="ECO:0000256" key="1">
    <source>
        <dbReference type="ARBA" id="ARBA00001966"/>
    </source>
</evidence>
<keyword evidence="4" id="KW-0479">Metal-binding</keyword>
<organism evidence="8 9">
    <name type="scientific">Alteromonas mediterranea</name>
    <dbReference type="NCBI Taxonomy" id="314275"/>
    <lineage>
        <taxon>Bacteria</taxon>
        <taxon>Pseudomonadati</taxon>
        <taxon>Pseudomonadota</taxon>
        <taxon>Gammaproteobacteria</taxon>
        <taxon>Alteromonadales</taxon>
        <taxon>Alteromonadaceae</taxon>
        <taxon>Alteromonas/Salinimonas group</taxon>
        <taxon>Alteromonas</taxon>
    </lineage>
</organism>
<evidence type="ECO:0000256" key="6">
    <source>
        <dbReference type="ARBA" id="ARBA00023014"/>
    </source>
</evidence>
<dbReference type="InterPro" id="IPR013785">
    <property type="entry name" value="Aldolase_TIM"/>
</dbReference>
<dbReference type="SMART" id="SM00876">
    <property type="entry name" value="BATS"/>
    <property type="match status" value="1"/>
</dbReference>
<keyword evidence="5" id="KW-0408">Iron</keyword>
<dbReference type="InterPro" id="IPR012726">
    <property type="entry name" value="ThiH"/>
</dbReference>
<dbReference type="PANTHER" id="PTHR43583">
    <property type="entry name" value="2-IMINOACETATE SYNTHASE"/>
    <property type="match status" value="1"/>
</dbReference>
<dbReference type="Proteomes" id="UP000061468">
    <property type="component" value="Chromosome"/>
</dbReference>
<dbReference type="InterPro" id="IPR034428">
    <property type="entry name" value="ThiH/NoCL/HydG-like"/>
</dbReference>
<dbReference type="Pfam" id="PF06968">
    <property type="entry name" value="BATS"/>
    <property type="match status" value="1"/>
</dbReference>
<evidence type="ECO:0000256" key="2">
    <source>
        <dbReference type="ARBA" id="ARBA00022485"/>
    </source>
</evidence>